<dbReference type="SUPFAM" id="SSF53187">
    <property type="entry name" value="Zn-dependent exopeptidases"/>
    <property type="match status" value="1"/>
</dbReference>
<accession>A0A1F5UYU2</accession>
<dbReference type="InterPro" id="IPR002933">
    <property type="entry name" value="Peptidase_M20"/>
</dbReference>
<keyword evidence="5" id="KW-0862">Zinc</keyword>
<dbReference type="Gene3D" id="1.10.150.900">
    <property type="match status" value="1"/>
</dbReference>
<evidence type="ECO:0000313" key="7">
    <source>
        <dbReference type="EMBL" id="OGF56315.1"/>
    </source>
</evidence>
<reference evidence="7 8" key="1">
    <citation type="journal article" date="2016" name="Nat. Commun.">
        <title>Thousands of microbial genomes shed light on interconnected biogeochemical processes in an aquifer system.</title>
        <authorList>
            <person name="Anantharaman K."/>
            <person name="Brown C.T."/>
            <person name="Hug L.A."/>
            <person name="Sharon I."/>
            <person name="Castelle C.J."/>
            <person name="Probst A.J."/>
            <person name="Thomas B.C."/>
            <person name="Singh A."/>
            <person name="Wilkins M.J."/>
            <person name="Karaoz U."/>
            <person name="Brodie E.L."/>
            <person name="Williams K.H."/>
            <person name="Hubbard S.S."/>
            <person name="Banfield J.F."/>
        </authorList>
    </citation>
    <scope>NUCLEOTIDE SEQUENCE [LARGE SCALE GENOMIC DNA]</scope>
    <source>
        <strain evidence="8">RBG_16_55_9</strain>
    </source>
</reference>
<proteinExistence type="inferred from homology"/>
<evidence type="ECO:0000313" key="8">
    <source>
        <dbReference type="Proteomes" id="UP000179157"/>
    </source>
</evidence>
<gene>
    <name evidence="7" type="ORF">A2Z21_03980</name>
</gene>
<keyword evidence="3" id="KW-0479">Metal-binding</keyword>
<evidence type="ECO:0000259" key="6">
    <source>
        <dbReference type="Pfam" id="PF07687"/>
    </source>
</evidence>
<dbReference type="InterPro" id="IPR011650">
    <property type="entry name" value="Peptidase_M20_dimer"/>
</dbReference>
<dbReference type="InterPro" id="IPR001261">
    <property type="entry name" value="ArgE/DapE_CS"/>
</dbReference>
<comment type="caution">
    <text evidence="7">The sequence shown here is derived from an EMBL/GenBank/DDBJ whole genome shotgun (WGS) entry which is preliminary data.</text>
</comment>
<evidence type="ECO:0000256" key="2">
    <source>
        <dbReference type="ARBA" id="ARBA00006247"/>
    </source>
</evidence>
<dbReference type="PANTHER" id="PTHR43808">
    <property type="entry name" value="ACETYLORNITHINE DEACETYLASE"/>
    <property type="match status" value="1"/>
</dbReference>
<dbReference type="PIRSF" id="PIRSF036696">
    <property type="entry name" value="ACY-1"/>
    <property type="match status" value="1"/>
</dbReference>
<dbReference type="PANTHER" id="PTHR43808:SF8">
    <property type="entry name" value="PEPTIDASE M20 DIMERISATION DOMAIN-CONTAINING PROTEIN"/>
    <property type="match status" value="1"/>
</dbReference>
<dbReference type="InterPro" id="IPR050072">
    <property type="entry name" value="Peptidase_M20A"/>
</dbReference>
<protein>
    <recommendedName>
        <fullName evidence="6">Peptidase M20 dimerisation domain-containing protein</fullName>
    </recommendedName>
</protein>
<evidence type="ECO:0000256" key="3">
    <source>
        <dbReference type="ARBA" id="ARBA00022723"/>
    </source>
</evidence>
<comment type="similarity">
    <text evidence="2">Belongs to the peptidase M20A family.</text>
</comment>
<evidence type="ECO:0000256" key="5">
    <source>
        <dbReference type="ARBA" id="ARBA00022833"/>
    </source>
</evidence>
<organism evidence="7 8">
    <name type="scientific">Fraserbacteria sp. (strain RBG_16_55_9)</name>
    <dbReference type="NCBI Taxonomy" id="1817864"/>
    <lineage>
        <taxon>Bacteria</taxon>
        <taxon>Candidatus Fraseribacteriota</taxon>
    </lineage>
</organism>
<feature type="domain" description="Peptidase M20 dimerisation" evidence="6">
    <location>
        <begin position="195"/>
        <end position="345"/>
    </location>
</feature>
<comment type="cofactor">
    <cofactor evidence="1">
        <name>Zn(2+)</name>
        <dbReference type="ChEBI" id="CHEBI:29105"/>
    </cofactor>
</comment>
<dbReference type="Gene3D" id="3.30.70.360">
    <property type="match status" value="1"/>
</dbReference>
<dbReference type="InterPro" id="IPR036264">
    <property type="entry name" value="Bact_exopeptidase_dim_dom"/>
</dbReference>
<dbReference type="Pfam" id="PF01546">
    <property type="entry name" value="Peptidase_M20"/>
    <property type="match status" value="1"/>
</dbReference>
<dbReference type="Proteomes" id="UP000179157">
    <property type="component" value="Unassembled WGS sequence"/>
</dbReference>
<dbReference type="Pfam" id="PF07687">
    <property type="entry name" value="M20_dimer"/>
    <property type="match status" value="1"/>
</dbReference>
<dbReference type="EMBL" id="MFGX01000038">
    <property type="protein sequence ID" value="OGF56315.1"/>
    <property type="molecule type" value="Genomic_DNA"/>
</dbReference>
<evidence type="ECO:0000256" key="1">
    <source>
        <dbReference type="ARBA" id="ARBA00001947"/>
    </source>
</evidence>
<dbReference type="STRING" id="1817864.A2Z21_03980"/>
<dbReference type="GO" id="GO:0016787">
    <property type="term" value="F:hydrolase activity"/>
    <property type="evidence" value="ECO:0007669"/>
    <property type="project" value="UniProtKB-KW"/>
</dbReference>
<dbReference type="PROSITE" id="PS00758">
    <property type="entry name" value="ARGE_DAPE_CPG2_1"/>
    <property type="match status" value="1"/>
</dbReference>
<name>A0A1F5UYU2_FRAXR</name>
<dbReference type="Gene3D" id="3.40.630.10">
    <property type="entry name" value="Zn peptidases"/>
    <property type="match status" value="1"/>
</dbReference>
<sequence length="454" mass="50090">MATEIHWKKCGEEAVQILSELLQIDTTNPPGNERPAAEYLQKFLKKEGIPSEVLEREAGRSNLLARLKGSKPGPKLLLLSHTDVVPATNPKNWKYPPFSGAVKEGYVWGRGALDMKSMTAMEAVTFALFKRMNLDFAGELIFLAVADEEKGGNYGAAWLAEAHRDKVKAEYVINEGGGMPLEANGKVFYTIETIEKGLWWARVKVKGTAGHGSMPHDDNPLVKSARLIDRIAQHKFPKMIAPSLRTFFEKISTALGSQGGKAIQAILADGKEVDLKSLLVGTPINSYMANAFIRTTCSPNMIQAGLKENVIPDACEFVLDCRFVPGFSRKEIEETLQSIAKDLGIEVEIETLQFHDVSESPSNTDLYKIIEETVREELPGADGVPYLMTGATDSRFLREIGSIAYGFQPLSTKMSLAERSKLIHNDNERIDVHSLELGVKLLSKIAMKTLKARA</sequence>
<dbReference type="GO" id="GO:0046872">
    <property type="term" value="F:metal ion binding"/>
    <property type="evidence" value="ECO:0007669"/>
    <property type="project" value="UniProtKB-KW"/>
</dbReference>
<dbReference type="SUPFAM" id="SSF55031">
    <property type="entry name" value="Bacterial exopeptidase dimerisation domain"/>
    <property type="match status" value="1"/>
</dbReference>
<dbReference type="AlphaFoldDB" id="A0A1F5UYU2"/>
<keyword evidence="4" id="KW-0378">Hydrolase</keyword>
<evidence type="ECO:0000256" key="4">
    <source>
        <dbReference type="ARBA" id="ARBA00022801"/>
    </source>
</evidence>